<dbReference type="PROSITE" id="PS51900">
    <property type="entry name" value="CB"/>
    <property type="match status" value="1"/>
</dbReference>
<comment type="caution">
    <text evidence="8">The sequence shown here is derived from an EMBL/GenBank/DDBJ whole genome shotgun (WGS) entry which is preliminary data.</text>
</comment>
<keyword evidence="3 5" id="KW-0238">DNA-binding</keyword>
<evidence type="ECO:0000256" key="4">
    <source>
        <dbReference type="ARBA" id="ARBA00023172"/>
    </source>
</evidence>
<dbReference type="PANTHER" id="PTHR30349">
    <property type="entry name" value="PHAGE INTEGRASE-RELATED"/>
    <property type="match status" value="1"/>
</dbReference>
<dbReference type="AlphaFoldDB" id="A0A2U1JTW9"/>
<keyword evidence="9" id="KW-1185">Reference proteome</keyword>
<evidence type="ECO:0000313" key="8">
    <source>
        <dbReference type="EMBL" id="PWA08621.1"/>
    </source>
</evidence>
<keyword evidence="4" id="KW-0233">DNA recombination</keyword>
<dbReference type="Pfam" id="PF14659">
    <property type="entry name" value="Phage_int_SAM_3"/>
    <property type="match status" value="1"/>
</dbReference>
<dbReference type="InterPro" id="IPR013762">
    <property type="entry name" value="Integrase-like_cat_sf"/>
</dbReference>
<evidence type="ECO:0000313" key="9">
    <source>
        <dbReference type="Proteomes" id="UP000245998"/>
    </source>
</evidence>
<dbReference type="InterPro" id="IPR010998">
    <property type="entry name" value="Integrase_recombinase_N"/>
</dbReference>
<feature type="domain" description="Core-binding (CB)" evidence="7">
    <location>
        <begin position="63"/>
        <end position="143"/>
    </location>
</feature>
<dbReference type="Pfam" id="PF00589">
    <property type="entry name" value="Phage_integrase"/>
    <property type="match status" value="1"/>
</dbReference>
<dbReference type="OrthoDB" id="9803188at2"/>
<dbReference type="SUPFAM" id="SSF56349">
    <property type="entry name" value="DNA breaking-rejoining enzymes"/>
    <property type="match status" value="1"/>
</dbReference>
<organism evidence="8 9">
    <name type="scientific">Pueribacillus theae</name>
    <dbReference type="NCBI Taxonomy" id="2171751"/>
    <lineage>
        <taxon>Bacteria</taxon>
        <taxon>Bacillati</taxon>
        <taxon>Bacillota</taxon>
        <taxon>Bacilli</taxon>
        <taxon>Bacillales</taxon>
        <taxon>Bacillaceae</taxon>
        <taxon>Pueribacillus</taxon>
    </lineage>
</organism>
<evidence type="ECO:0000259" key="7">
    <source>
        <dbReference type="PROSITE" id="PS51900"/>
    </source>
</evidence>
<dbReference type="GO" id="GO:0006310">
    <property type="term" value="P:DNA recombination"/>
    <property type="evidence" value="ECO:0007669"/>
    <property type="project" value="UniProtKB-KW"/>
</dbReference>
<reference evidence="8 9" key="1">
    <citation type="submission" date="2018-04" db="EMBL/GenBank/DDBJ databases">
        <title>Camelliibacillus theae gen. nov., sp. nov., isolated from Pu'er tea.</title>
        <authorList>
            <person name="Niu L."/>
        </authorList>
    </citation>
    <scope>NUCLEOTIDE SEQUENCE [LARGE SCALE GENOMIC DNA]</scope>
    <source>
        <strain evidence="8 9">T8</strain>
    </source>
</reference>
<evidence type="ECO:0000256" key="5">
    <source>
        <dbReference type="PROSITE-ProRule" id="PRU01248"/>
    </source>
</evidence>
<dbReference type="InterPro" id="IPR050090">
    <property type="entry name" value="Tyrosine_recombinase_XerCD"/>
</dbReference>
<comment type="similarity">
    <text evidence="1">Belongs to the 'phage' integrase family.</text>
</comment>
<dbReference type="InterPro" id="IPR004107">
    <property type="entry name" value="Integrase_SAM-like_N"/>
</dbReference>
<dbReference type="Gene3D" id="1.10.443.10">
    <property type="entry name" value="Intergrase catalytic core"/>
    <property type="match status" value="1"/>
</dbReference>
<dbReference type="Gene3D" id="1.10.150.130">
    <property type="match status" value="1"/>
</dbReference>
<dbReference type="PROSITE" id="PS51898">
    <property type="entry name" value="TYR_RECOMBINASE"/>
    <property type="match status" value="1"/>
</dbReference>
<evidence type="ECO:0008006" key="10">
    <source>
        <dbReference type="Google" id="ProtNLM"/>
    </source>
</evidence>
<keyword evidence="2" id="KW-0229">DNA integration</keyword>
<evidence type="ECO:0000259" key="6">
    <source>
        <dbReference type="PROSITE" id="PS51898"/>
    </source>
</evidence>
<evidence type="ECO:0000256" key="2">
    <source>
        <dbReference type="ARBA" id="ARBA00022908"/>
    </source>
</evidence>
<dbReference type="InterPro" id="IPR044068">
    <property type="entry name" value="CB"/>
</dbReference>
<dbReference type="CDD" id="cd01189">
    <property type="entry name" value="INT_ICEBs1_C_like"/>
    <property type="match status" value="1"/>
</dbReference>
<gene>
    <name evidence="8" type="ORF">DCC39_14370</name>
</gene>
<dbReference type="Proteomes" id="UP000245998">
    <property type="component" value="Unassembled WGS sequence"/>
</dbReference>
<dbReference type="RefSeq" id="WP_116555594.1">
    <property type="nucleotide sequence ID" value="NZ_QCZG01000035.1"/>
</dbReference>
<dbReference type="GO" id="GO:0003677">
    <property type="term" value="F:DNA binding"/>
    <property type="evidence" value="ECO:0007669"/>
    <property type="project" value="UniProtKB-UniRule"/>
</dbReference>
<proteinExistence type="inferred from homology"/>
<accession>A0A2U1JTW9</accession>
<dbReference type="PANTHER" id="PTHR30349:SF64">
    <property type="entry name" value="PROPHAGE INTEGRASE INTD-RELATED"/>
    <property type="match status" value="1"/>
</dbReference>
<protein>
    <recommendedName>
        <fullName evidence="10">Site-specific integrase</fullName>
    </recommendedName>
</protein>
<sequence length="386" mass="45236">MASVQELIKGKKYKLVVELGYLPSGKRDRRTRTVEASGKRAAKRMLKEFEDEVMEKMNLNEEMFFVSFTEKWLNNYAKPELEKPTLENYKSALQTISDYFIDFRMKDITPLSITEYFNYEKEQGRASLEAKYKVLLSIYKYAVKWKVIKEEDNPMVEIEMPKPSKKQNIDFYRAHEIPILMEAIQTLDIKNQIITKLALFGGLRRGEIAGLAADVCDFKNNRIEVKRSLQHSKTGGLRLKETKEEDTRLVVIPAALMKELHTYYIKRLNLKMEMGPLWKGFKDINDNEVFLIFADEYGVPYRPDAISKFWKRFMKTFEGKIRRVRFHDLRHSSATIALTEGAREGITSKTIQKRLGHKDIKTTLKFYSHVTEEDDKKASDVFDKYL</sequence>
<evidence type="ECO:0000256" key="3">
    <source>
        <dbReference type="ARBA" id="ARBA00023125"/>
    </source>
</evidence>
<dbReference type="InterPro" id="IPR011010">
    <property type="entry name" value="DNA_brk_join_enz"/>
</dbReference>
<name>A0A2U1JTW9_9BACI</name>
<evidence type="ECO:0000256" key="1">
    <source>
        <dbReference type="ARBA" id="ARBA00008857"/>
    </source>
</evidence>
<dbReference type="GO" id="GO:0015074">
    <property type="term" value="P:DNA integration"/>
    <property type="evidence" value="ECO:0007669"/>
    <property type="project" value="UniProtKB-KW"/>
</dbReference>
<dbReference type="InterPro" id="IPR002104">
    <property type="entry name" value="Integrase_catalytic"/>
</dbReference>
<feature type="domain" description="Tyr recombinase" evidence="6">
    <location>
        <begin position="167"/>
        <end position="380"/>
    </location>
</feature>
<dbReference type="EMBL" id="QCZG01000035">
    <property type="protein sequence ID" value="PWA08621.1"/>
    <property type="molecule type" value="Genomic_DNA"/>
</dbReference>